<comment type="caution">
    <text evidence="1">The sequence shown here is derived from an EMBL/GenBank/DDBJ whole genome shotgun (WGS) entry which is preliminary data.</text>
</comment>
<protein>
    <submittedName>
        <fullName evidence="1">Metallopeptidase MepB</fullName>
    </submittedName>
</protein>
<reference evidence="1" key="1">
    <citation type="submission" date="2021-02" db="EMBL/GenBank/DDBJ databases">
        <authorList>
            <consortium name="DOE Joint Genome Institute"/>
            <person name="Ahrendt S."/>
            <person name="Looney B.P."/>
            <person name="Miyauchi S."/>
            <person name="Morin E."/>
            <person name="Drula E."/>
            <person name="Courty P.E."/>
            <person name="Chicoki N."/>
            <person name="Fauchery L."/>
            <person name="Kohler A."/>
            <person name="Kuo A."/>
            <person name="Labutti K."/>
            <person name="Pangilinan J."/>
            <person name="Lipzen A."/>
            <person name="Riley R."/>
            <person name="Andreopoulos W."/>
            <person name="He G."/>
            <person name="Johnson J."/>
            <person name="Barry K.W."/>
            <person name="Grigoriev I.V."/>
            <person name="Nagy L."/>
            <person name="Hibbett D."/>
            <person name="Henrissat B."/>
            <person name="Matheny P.B."/>
            <person name="Labbe J."/>
            <person name="Martin F."/>
        </authorList>
    </citation>
    <scope>NUCLEOTIDE SEQUENCE</scope>
    <source>
        <strain evidence="1">FP105234-sp</strain>
    </source>
</reference>
<keyword evidence="2" id="KW-1185">Reference proteome</keyword>
<dbReference type="Proteomes" id="UP000814033">
    <property type="component" value="Unassembled WGS sequence"/>
</dbReference>
<reference evidence="1" key="2">
    <citation type="journal article" date="2022" name="New Phytol.">
        <title>Evolutionary transition to the ectomycorrhizal habit in the genomes of a hyperdiverse lineage of mushroom-forming fungi.</title>
        <authorList>
            <person name="Looney B."/>
            <person name="Miyauchi S."/>
            <person name="Morin E."/>
            <person name="Drula E."/>
            <person name="Courty P.E."/>
            <person name="Kohler A."/>
            <person name="Kuo A."/>
            <person name="LaButti K."/>
            <person name="Pangilinan J."/>
            <person name="Lipzen A."/>
            <person name="Riley R."/>
            <person name="Andreopoulos W."/>
            <person name="He G."/>
            <person name="Johnson J."/>
            <person name="Nolan M."/>
            <person name="Tritt A."/>
            <person name="Barry K.W."/>
            <person name="Grigoriev I.V."/>
            <person name="Nagy L.G."/>
            <person name="Hibbett D."/>
            <person name="Henrissat B."/>
            <person name="Matheny P.B."/>
            <person name="Labbe J."/>
            <person name="Martin F.M."/>
        </authorList>
    </citation>
    <scope>NUCLEOTIDE SEQUENCE</scope>
    <source>
        <strain evidence="1">FP105234-sp</strain>
    </source>
</reference>
<accession>A0ACB8S2Q1</accession>
<sequence length="682" mass="76823">MASLTPPQPAPSWSHSAKEILDLTKEAIEKERTLQDKIAALPDEEATFESVFLALAHSEAEFDAVAEPLSFYQNVSPDKALRDASNEAEVLVRDFGVESSMRIDVFNKKLAAQKNISQAGATLTAEEARLVEKMVLDGTRAGLALPEKERTELTELKKELSQVCLEFSKNFNEENGSITFTRDELKGVPEDVISGYNTHKKDGQEVFDVTHKTPDIFPVFKNADSSETRRRAHESYEARLAQNAPLLERALDLRRKIAALLGYPTWADYVTEVKMVKSASNVDEFLKDLEQKLRPLGVKERETLLGLKAADHAAANPETPFDGQFYVWDYRYYDRKYIEKTLALDDAVVKEFFPVSVVVPTILEIYQTLLSVRFEEIKDGSKWHPDAQMFAVWEADAKDESGFVGYCYLDLFPRASKYGHAAVWGLLPGYDLPAGKRSYPLTAMVANLAKPTAERPALMPHNDVVTFFHEMGHVFHGLLSRTRFARFHGTAVARDFVEAPSQMLENWCWEPTVLEKMSSHYKTKESLPADLIDKIVKSRYVNVGLFYLRQLFFAQFDLKVHTAKDAEDYTALWNDLRESISLVKGGTPGPGQGTFAHIVGGYDAGYYGYSYSLVYAADMYHTVFKKDPLDPKLGWRYRDSILLPGGSREEHDSLKEFLGRPANSEAFMRELFGSSTGTTANL</sequence>
<organism evidence="1 2">
    <name type="scientific">Auriscalpium vulgare</name>
    <dbReference type="NCBI Taxonomy" id="40419"/>
    <lineage>
        <taxon>Eukaryota</taxon>
        <taxon>Fungi</taxon>
        <taxon>Dikarya</taxon>
        <taxon>Basidiomycota</taxon>
        <taxon>Agaricomycotina</taxon>
        <taxon>Agaricomycetes</taxon>
        <taxon>Russulales</taxon>
        <taxon>Auriscalpiaceae</taxon>
        <taxon>Auriscalpium</taxon>
    </lineage>
</organism>
<name>A0ACB8S2Q1_9AGAM</name>
<evidence type="ECO:0000313" key="1">
    <source>
        <dbReference type="EMBL" id="KAI0050407.1"/>
    </source>
</evidence>
<proteinExistence type="predicted"/>
<evidence type="ECO:0000313" key="2">
    <source>
        <dbReference type="Proteomes" id="UP000814033"/>
    </source>
</evidence>
<dbReference type="EMBL" id="MU275862">
    <property type="protein sequence ID" value="KAI0050407.1"/>
    <property type="molecule type" value="Genomic_DNA"/>
</dbReference>
<gene>
    <name evidence="1" type="ORF">FA95DRAFT_1676788</name>
</gene>